<dbReference type="SUPFAM" id="SSF103473">
    <property type="entry name" value="MFS general substrate transporter"/>
    <property type="match status" value="1"/>
</dbReference>
<evidence type="ECO:0000256" key="5">
    <source>
        <dbReference type="ARBA" id="ARBA00023136"/>
    </source>
</evidence>
<dbReference type="AlphaFoldDB" id="A0AA39NM85"/>
<keyword evidence="2" id="KW-0813">Transport</keyword>
<evidence type="ECO:0000256" key="4">
    <source>
        <dbReference type="ARBA" id="ARBA00022989"/>
    </source>
</evidence>
<feature type="transmembrane region" description="Helical" evidence="6">
    <location>
        <begin position="189"/>
        <end position="210"/>
    </location>
</feature>
<evidence type="ECO:0000259" key="7">
    <source>
        <dbReference type="PROSITE" id="PS50850"/>
    </source>
</evidence>
<evidence type="ECO:0000256" key="2">
    <source>
        <dbReference type="ARBA" id="ARBA00022448"/>
    </source>
</evidence>
<dbReference type="InterPro" id="IPR036259">
    <property type="entry name" value="MFS_trans_sf"/>
</dbReference>
<proteinExistence type="predicted"/>
<protein>
    <submittedName>
        <fullName evidence="8">MFS general substrate transporter</fullName>
    </submittedName>
</protein>
<dbReference type="Gene3D" id="1.20.1250.20">
    <property type="entry name" value="MFS general substrate transporter like domains"/>
    <property type="match status" value="2"/>
</dbReference>
<dbReference type="GO" id="GO:0022857">
    <property type="term" value="F:transmembrane transporter activity"/>
    <property type="evidence" value="ECO:0007669"/>
    <property type="project" value="InterPro"/>
</dbReference>
<feature type="transmembrane region" description="Helical" evidence="6">
    <location>
        <begin position="126"/>
        <end position="144"/>
    </location>
</feature>
<dbReference type="Pfam" id="PF07690">
    <property type="entry name" value="MFS_1"/>
    <property type="match status" value="1"/>
</dbReference>
<keyword evidence="3 6" id="KW-0812">Transmembrane</keyword>
<reference evidence="8" key="1">
    <citation type="submission" date="2023-06" db="EMBL/GenBank/DDBJ databases">
        <authorList>
            <consortium name="Lawrence Berkeley National Laboratory"/>
            <person name="Ahrendt S."/>
            <person name="Sahu N."/>
            <person name="Indic B."/>
            <person name="Wong-Bajracharya J."/>
            <person name="Merenyi Z."/>
            <person name="Ke H.-M."/>
            <person name="Monk M."/>
            <person name="Kocsube S."/>
            <person name="Drula E."/>
            <person name="Lipzen A."/>
            <person name="Balint B."/>
            <person name="Henrissat B."/>
            <person name="Andreopoulos B."/>
            <person name="Martin F.M."/>
            <person name="Harder C.B."/>
            <person name="Rigling D."/>
            <person name="Ford K.L."/>
            <person name="Foster G.D."/>
            <person name="Pangilinan J."/>
            <person name="Papanicolaou A."/>
            <person name="Barry K."/>
            <person name="LaButti K."/>
            <person name="Viragh M."/>
            <person name="Koriabine M."/>
            <person name="Yan M."/>
            <person name="Riley R."/>
            <person name="Champramary S."/>
            <person name="Plett K.L."/>
            <person name="Tsai I.J."/>
            <person name="Slot J."/>
            <person name="Sipos G."/>
            <person name="Plett J."/>
            <person name="Nagy L.G."/>
            <person name="Grigoriev I.V."/>
        </authorList>
    </citation>
    <scope>NUCLEOTIDE SEQUENCE</scope>
    <source>
        <strain evidence="8">CCBAS 213</strain>
    </source>
</reference>
<evidence type="ECO:0000256" key="3">
    <source>
        <dbReference type="ARBA" id="ARBA00022692"/>
    </source>
</evidence>
<dbReference type="PANTHER" id="PTHR43791">
    <property type="entry name" value="PERMEASE-RELATED"/>
    <property type="match status" value="1"/>
</dbReference>
<evidence type="ECO:0000256" key="1">
    <source>
        <dbReference type="ARBA" id="ARBA00004141"/>
    </source>
</evidence>
<feature type="domain" description="Major facilitator superfamily (MFS) profile" evidence="7">
    <location>
        <begin position="59"/>
        <end position="471"/>
    </location>
</feature>
<feature type="transmembrane region" description="Helical" evidence="6">
    <location>
        <begin position="357"/>
        <end position="378"/>
    </location>
</feature>
<dbReference type="PANTHER" id="PTHR43791:SF6">
    <property type="entry name" value="TRANSPORTER, PUTATIVE (AFU_ORTHOLOGUE AFUA_1G16690)-RELATED"/>
    <property type="match status" value="1"/>
</dbReference>
<feature type="transmembrane region" description="Helical" evidence="6">
    <location>
        <begin position="222"/>
        <end position="242"/>
    </location>
</feature>
<feature type="transmembrane region" description="Helical" evidence="6">
    <location>
        <begin position="96"/>
        <end position="114"/>
    </location>
</feature>
<dbReference type="RefSeq" id="XP_060338522.1">
    <property type="nucleotide sequence ID" value="XM_060479281.1"/>
</dbReference>
<name>A0AA39NM85_ARMTA</name>
<keyword evidence="9" id="KW-1185">Reference proteome</keyword>
<dbReference type="InterPro" id="IPR011701">
    <property type="entry name" value="MFS"/>
</dbReference>
<evidence type="ECO:0000313" key="9">
    <source>
        <dbReference type="Proteomes" id="UP001175211"/>
    </source>
</evidence>
<keyword evidence="5 6" id="KW-0472">Membrane</keyword>
<dbReference type="FunFam" id="1.20.1250.20:FF:000057">
    <property type="entry name" value="MFS general substrate transporter"/>
    <property type="match status" value="1"/>
</dbReference>
<comment type="subcellular location">
    <subcellularLocation>
        <location evidence="1">Membrane</location>
        <topology evidence="1">Multi-pass membrane protein</topology>
    </subcellularLocation>
</comment>
<feature type="transmembrane region" description="Helical" evidence="6">
    <location>
        <begin position="448"/>
        <end position="466"/>
    </location>
</feature>
<sequence length="495" mass="55950">MTEPTHDQTLNDSDPEKRLDEYIHAQEGQHGSVDPDAKYGGHETRISLEKKLLWKIDLRMSILIFIYILNYIDRNNAAAARLRGLEDDLNLKGEEFATLLSILYVGYIIMQIPSNMFLNWIGKPSLYLPACMIVWGIISCLTGITHNFVGALLTRFFLGFVEAAFFPGALFLISKWYKRDEIGLRTAILYCGNIISNAFGNLFASGILSGMEGKLGHAAWRWLFYIEGSLTVFVAILAIFILPDFPATTKWLSPLERQLAIQRMEEDVGVGDQNETEDGSPLGGLWLALKDWKIWWMSLALTAQVVGLSFNQYFPTLSATMGYNRTVSLLLCAPPFIFTTILSFIISRHSDKTKERFYHIVIPFVFGIIGFIIAVSTMNTAARYVSLFLMAQSYAGFVVMYAWISNCFPRPPSKRAVALALTNAFSQLGNVAGSYVWPSMWGPTYNNSYYTCIAVFTFTIVMNYIFRQCLIALNKKMDKDEEEKGVDAHGFRYLI</sequence>
<dbReference type="InterPro" id="IPR020846">
    <property type="entry name" value="MFS_dom"/>
</dbReference>
<feature type="transmembrane region" description="Helical" evidence="6">
    <location>
        <begin position="384"/>
        <end position="404"/>
    </location>
</feature>
<dbReference type="GeneID" id="85362829"/>
<dbReference type="FunFam" id="1.20.1250.20:FF:000013">
    <property type="entry name" value="MFS general substrate transporter"/>
    <property type="match status" value="1"/>
</dbReference>
<dbReference type="GO" id="GO:0016020">
    <property type="term" value="C:membrane"/>
    <property type="evidence" value="ECO:0007669"/>
    <property type="project" value="UniProtKB-SubCell"/>
</dbReference>
<dbReference type="Proteomes" id="UP001175211">
    <property type="component" value="Unassembled WGS sequence"/>
</dbReference>
<gene>
    <name evidence="8" type="ORF">EV420DRAFT_1686074</name>
</gene>
<comment type="caution">
    <text evidence="8">The sequence shown here is derived from an EMBL/GenBank/DDBJ whole genome shotgun (WGS) entry which is preliminary data.</text>
</comment>
<evidence type="ECO:0000256" key="6">
    <source>
        <dbReference type="SAM" id="Phobius"/>
    </source>
</evidence>
<dbReference type="PROSITE" id="PS50850">
    <property type="entry name" value="MFS"/>
    <property type="match status" value="1"/>
</dbReference>
<dbReference type="EMBL" id="JAUEPS010000002">
    <property type="protein sequence ID" value="KAK0468247.1"/>
    <property type="molecule type" value="Genomic_DNA"/>
</dbReference>
<evidence type="ECO:0000313" key="8">
    <source>
        <dbReference type="EMBL" id="KAK0468247.1"/>
    </source>
</evidence>
<keyword evidence="4 6" id="KW-1133">Transmembrane helix</keyword>
<feature type="transmembrane region" description="Helical" evidence="6">
    <location>
        <begin position="156"/>
        <end position="177"/>
    </location>
</feature>
<accession>A0AA39NM85</accession>
<feature type="transmembrane region" description="Helical" evidence="6">
    <location>
        <begin position="326"/>
        <end position="345"/>
    </location>
</feature>
<organism evidence="8 9">
    <name type="scientific">Armillaria tabescens</name>
    <name type="common">Ringless honey mushroom</name>
    <name type="synonym">Agaricus tabescens</name>
    <dbReference type="NCBI Taxonomy" id="1929756"/>
    <lineage>
        <taxon>Eukaryota</taxon>
        <taxon>Fungi</taxon>
        <taxon>Dikarya</taxon>
        <taxon>Basidiomycota</taxon>
        <taxon>Agaricomycotina</taxon>
        <taxon>Agaricomycetes</taxon>
        <taxon>Agaricomycetidae</taxon>
        <taxon>Agaricales</taxon>
        <taxon>Marasmiineae</taxon>
        <taxon>Physalacriaceae</taxon>
        <taxon>Desarmillaria</taxon>
    </lineage>
</organism>